<organism evidence="2">
    <name type="scientific">Puccinia triticina (isolate 1-1 / race 1 (BBBD))</name>
    <name type="common">Brown leaf rust fungus</name>
    <dbReference type="NCBI Taxonomy" id="630390"/>
    <lineage>
        <taxon>Eukaryota</taxon>
        <taxon>Fungi</taxon>
        <taxon>Dikarya</taxon>
        <taxon>Basidiomycota</taxon>
        <taxon>Pucciniomycotina</taxon>
        <taxon>Pucciniomycetes</taxon>
        <taxon>Pucciniales</taxon>
        <taxon>Pucciniaceae</taxon>
        <taxon>Puccinia</taxon>
    </lineage>
</organism>
<feature type="compositionally biased region" description="Low complexity" evidence="1">
    <location>
        <begin position="63"/>
        <end position="82"/>
    </location>
</feature>
<feature type="region of interest" description="Disordered" evidence="1">
    <location>
        <begin position="15"/>
        <end position="36"/>
    </location>
</feature>
<reference evidence="2" key="1">
    <citation type="submission" date="2009-11" db="EMBL/GenBank/DDBJ databases">
        <authorList>
            <consortium name="The Broad Institute Genome Sequencing Platform"/>
            <person name="Ward D."/>
            <person name="Feldgarden M."/>
            <person name="Earl A."/>
            <person name="Young S.K."/>
            <person name="Zeng Q."/>
            <person name="Koehrsen M."/>
            <person name="Alvarado L."/>
            <person name="Berlin A."/>
            <person name="Bochicchio J."/>
            <person name="Borenstein D."/>
            <person name="Chapman S.B."/>
            <person name="Chen Z."/>
            <person name="Engels R."/>
            <person name="Freedman E."/>
            <person name="Gellesch M."/>
            <person name="Goldberg J."/>
            <person name="Griggs A."/>
            <person name="Gujja S."/>
            <person name="Heilman E."/>
            <person name="Heiman D."/>
            <person name="Hepburn T."/>
            <person name="Howarth C."/>
            <person name="Jen D."/>
            <person name="Larson L."/>
            <person name="Lewis B."/>
            <person name="Mehta T."/>
            <person name="Park D."/>
            <person name="Pearson M."/>
            <person name="Roberts A."/>
            <person name="Saif S."/>
            <person name="Shea T."/>
            <person name="Shenoy N."/>
            <person name="Sisk P."/>
            <person name="Stolte C."/>
            <person name="Sykes S."/>
            <person name="Thomson T."/>
            <person name="Walk T."/>
            <person name="White J."/>
            <person name="Yandava C."/>
            <person name="Izard J."/>
            <person name="Baranova O.V."/>
            <person name="Blanton J.M."/>
            <person name="Tanner A.C."/>
            <person name="Dewhirst F.E."/>
            <person name="Haas B."/>
            <person name="Nusbaum C."/>
            <person name="Birren B."/>
        </authorList>
    </citation>
    <scope>NUCLEOTIDE SEQUENCE [LARGE SCALE GENOMIC DNA]</scope>
    <source>
        <strain evidence="2">1-1 BBBD Race 1</strain>
    </source>
</reference>
<reference evidence="2" key="2">
    <citation type="submission" date="2016-05" db="EMBL/GenBank/DDBJ databases">
        <title>Comparative analysis highlights variable genome content of wheat rusts and divergence of the mating loci.</title>
        <authorList>
            <person name="Cuomo C.A."/>
            <person name="Bakkeren G."/>
            <person name="Szabo L."/>
            <person name="Khalil H."/>
            <person name="Joly D."/>
            <person name="Goldberg J."/>
            <person name="Young S."/>
            <person name="Zeng Q."/>
            <person name="Fellers J."/>
        </authorList>
    </citation>
    <scope>NUCLEOTIDE SEQUENCE [LARGE SCALE GENOMIC DNA]</scope>
    <source>
        <strain evidence="2">1-1 BBBD Race 1</strain>
    </source>
</reference>
<accession>A0A180FWY7</accession>
<feature type="region of interest" description="Disordered" evidence="1">
    <location>
        <begin position="61"/>
        <end position="100"/>
    </location>
</feature>
<sequence>SSCLHQTVERLISSSTSLREEVKLSPDSSSSPVSDYEYIGQLHPTAEPFVSFSIRLSDEATLSSQSPSPSINPTSSSKSKSSLIFLRSPPESQVRRSLSSPTPICLRDEVKLDSPTPIRLRNEDKLPSALISDPLRNEGKLGLLHFDENEGWYLQVPCGGIGVQK</sequence>
<evidence type="ECO:0000313" key="2">
    <source>
        <dbReference type="EMBL" id="OAV84901.1"/>
    </source>
</evidence>
<reference evidence="3" key="4">
    <citation type="submission" date="2025-05" db="UniProtKB">
        <authorList>
            <consortium name="EnsemblFungi"/>
        </authorList>
    </citation>
    <scope>IDENTIFICATION</scope>
    <source>
        <strain evidence="3">isolate 1-1 / race 1 (BBBD)</strain>
    </source>
</reference>
<evidence type="ECO:0000256" key="1">
    <source>
        <dbReference type="SAM" id="MobiDB-lite"/>
    </source>
</evidence>
<dbReference type="EnsemblFungi" id="PTTG_30966-t43_1">
    <property type="protein sequence ID" value="PTTG_30966-t43_1-p1"/>
    <property type="gene ID" value="PTTG_30966"/>
</dbReference>
<evidence type="ECO:0000313" key="3">
    <source>
        <dbReference type="EnsemblFungi" id="PTTG_30966-t43_1-p1"/>
    </source>
</evidence>
<dbReference type="AlphaFoldDB" id="A0A180FWY7"/>
<reference evidence="3 4" key="3">
    <citation type="journal article" date="2017" name="G3 (Bethesda)">
        <title>Comparative analysis highlights variable genome content of wheat rusts and divergence of the mating loci.</title>
        <authorList>
            <person name="Cuomo C.A."/>
            <person name="Bakkeren G."/>
            <person name="Khalil H.B."/>
            <person name="Panwar V."/>
            <person name="Joly D."/>
            <person name="Linning R."/>
            <person name="Sakthikumar S."/>
            <person name="Song X."/>
            <person name="Adiconis X."/>
            <person name="Fan L."/>
            <person name="Goldberg J.M."/>
            <person name="Levin J.Z."/>
            <person name="Young S."/>
            <person name="Zeng Q."/>
            <person name="Anikster Y."/>
            <person name="Bruce M."/>
            <person name="Wang M."/>
            <person name="Yin C."/>
            <person name="McCallum B."/>
            <person name="Szabo L.J."/>
            <person name="Hulbert S."/>
            <person name="Chen X."/>
            <person name="Fellers J.P."/>
        </authorList>
    </citation>
    <scope>NUCLEOTIDE SEQUENCE</scope>
    <source>
        <strain evidence="3">isolate 1-1 / race 1 (BBBD)</strain>
        <strain evidence="4">Isolate 1-1 / race 1 (BBBD)</strain>
    </source>
</reference>
<proteinExistence type="predicted"/>
<protein>
    <submittedName>
        <fullName evidence="2 3">Uncharacterized protein</fullName>
    </submittedName>
</protein>
<name>A0A180FWY7_PUCT1</name>
<evidence type="ECO:0000313" key="4">
    <source>
        <dbReference type="Proteomes" id="UP000005240"/>
    </source>
</evidence>
<keyword evidence="4" id="KW-1185">Reference proteome</keyword>
<dbReference type="VEuPathDB" id="FungiDB:PTTG_30966"/>
<dbReference type="OrthoDB" id="10627535at2759"/>
<gene>
    <name evidence="2" type="ORF">PTTG_30966</name>
</gene>
<feature type="compositionally biased region" description="Low complexity" evidence="1">
    <location>
        <begin position="25"/>
        <end position="35"/>
    </location>
</feature>
<feature type="non-terminal residue" evidence="2">
    <location>
        <position position="1"/>
    </location>
</feature>
<dbReference type="EMBL" id="ADAS02009933">
    <property type="protein sequence ID" value="OAV84901.1"/>
    <property type="molecule type" value="Genomic_DNA"/>
</dbReference>
<dbReference type="Proteomes" id="UP000005240">
    <property type="component" value="Unassembled WGS sequence"/>
</dbReference>